<protein>
    <submittedName>
        <fullName evidence="1">Uncharacterized protein</fullName>
    </submittedName>
</protein>
<dbReference type="EMBL" id="JBHFFA010000003">
    <property type="protein sequence ID" value="KAL2635428.1"/>
    <property type="molecule type" value="Genomic_DNA"/>
</dbReference>
<gene>
    <name evidence="1" type="ORF">R1flu_006907</name>
</gene>
<evidence type="ECO:0000313" key="2">
    <source>
        <dbReference type="Proteomes" id="UP001605036"/>
    </source>
</evidence>
<organism evidence="1 2">
    <name type="scientific">Riccia fluitans</name>
    <dbReference type="NCBI Taxonomy" id="41844"/>
    <lineage>
        <taxon>Eukaryota</taxon>
        <taxon>Viridiplantae</taxon>
        <taxon>Streptophyta</taxon>
        <taxon>Embryophyta</taxon>
        <taxon>Marchantiophyta</taxon>
        <taxon>Marchantiopsida</taxon>
        <taxon>Marchantiidae</taxon>
        <taxon>Marchantiales</taxon>
        <taxon>Ricciaceae</taxon>
        <taxon>Riccia</taxon>
    </lineage>
</organism>
<keyword evidence="2" id="KW-1185">Reference proteome</keyword>
<evidence type="ECO:0000313" key="1">
    <source>
        <dbReference type="EMBL" id="KAL2635428.1"/>
    </source>
</evidence>
<comment type="caution">
    <text evidence="1">The sequence shown here is derived from an EMBL/GenBank/DDBJ whole genome shotgun (WGS) entry which is preliminary data.</text>
</comment>
<name>A0ABD1YXK1_9MARC</name>
<sequence length="132" mass="14586">MRHRDAPVSATPDGKHQRASTTFELADIEFWLNMHLGLFGFGEYGNERTNDQTSQSFRNEKIIEALGVNGRATGDCLASQVCGARSWIQAPVIRKPLFTCASARFIVVESFRSVSASGKLTKLSAADFQLFE</sequence>
<proteinExistence type="predicted"/>
<dbReference type="AlphaFoldDB" id="A0ABD1YXK1"/>
<dbReference type="Proteomes" id="UP001605036">
    <property type="component" value="Unassembled WGS sequence"/>
</dbReference>
<accession>A0ABD1YXK1</accession>
<reference evidence="1 2" key="1">
    <citation type="submission" date="2024-09" db="EMBL/GenBank/DDBJ databases">
        <title>Chromosome-scale assembly of Riccia fluitans.</title>
        <authorList>
            <person name="Paukszto L."/>
            <person name="Sawicki J."/>
            <person name="Karawczyk K."/>
            <person name="Piernik-Szablinska J."/>
            <person name="Szczecinska M."/>
            <person name="Mazdziarz M."/>
        </authorList>
    </citation>
    <scope>NUCLEOTIDE SEQUENCE [LARGE SCALE GENOMIC DNA]</scope>
    <source>
        <strain evidence="1">Rf_01</strain>
        <tissue evidence="1">Aerial parts of the thallus</tissue>
    </source>
</reference>